<keyword evidence="3" id="KW-1185">Reference proteome</keyword>
<dbReference type="Proteomes" id="UP001451303">
    <property type="component" value="Unassembled WGS sequence"/>
</dbReference>
<evidence type="ECO:0000256" key="1">
    <source>
        <dbReference type="SAM" id="SignalP"/>
    </source>
</evidence>
<reference evidence="2 3" key="1">
    <citation type="submission" date="2023-09" db="EMBL/GenBank/DDBJ databases">
        <title>Multi-omics analysis of a traditional fermented food reveals byproduct-associated fungal strains for waste-to-food upcycling.</title>
        <authorList>
            <consortium name="Lawrence Berkeley National Laboratory"/>
            <person name="Rekdal V.M."/>
            <person name="Villalobos-Escobedo J.M."/>
            <person name="Rodriguez-Valeron N."/>
            <person name="Garcia M.O."/>
            <person name="Vasquez D.P."/>
            <person name="Damayanti I."/>
            <person name="Sorensen P.M."/>
            <person name="Baidoo E.E."/>
            <person name="De Carvalho A.C."/>
            <person name="Riley R."/>
            <person name="Lipzen A."/>
            <person name="He G."/>
            <person name="Yan M."/>
            <person name="Haridas S."/>
            <person name="Daum C."/>
            <person name="Yoshinaga Y."/>
            <person name="Ng V."/>
            <person name="Grigoriev I.V."/>
            <person name="Munk R."/>
            <person name="Nuraida L."/>
            <person name="Wijaya C.H."/>
            <person name="Morales P.-C."/>
            <person name="Keasling J.D."/>
        </authorList>
    </citation>
    <scope>NUCLEOTIDE SEQUENCE [LARGE SCALE GENOMIC DNA]</scope>
    <source>
        <strain evidence="2 3">FGSC 2613</strain>
    </source>
</reference>
<keyword evidence="1" id="KW-0732">Signal</keyword>
<dbReference type="EMBL" id="JAVLET010000002">
    <property type="protein sequence ID" value="KAL0473958.1"/>
    <property type="molecule type" value="Genomic_DNA"/>
</dbReference>
<feature type="chain" id="PRO_5047404251" description="Secreted protein" evidence="1">
    <location>
        <begin position="24"/>
        <end position="124"/>
    </location>
</feature>
<evidence type="ECO:0000313" key="2">
    <source>
        <dbReference type="EMBL" id="KAL0473958.1"/>
    </source>
</evidence>
<accession>A0ABR3DPZ4</accession>
<protein>
    <recommendedName>
        <fullName evidence="4">Secreted protein</fullName>
    </recommendedName>
</protein>
<comment type="caution">
    <text evidence="2">The sequence shown here is derived from an EMBL/GenBank/DDBJ whole genome shotgun (WGS) entry which is preliminary data.</text>
</comment>
<evidence type="ECO:0000313" key="3">
    <source>
        <dbReference type="Proteomes" id="UP001451303"/>
    </source>
</evidence>
<sequence>MGMKALSLVVVCLPCSSQHLVQARLTPRLHSLPRLRKTACNAPIPESETCMVGMCGRVPQPTVPVPLSGSLWETQGVLVWGLPMHMQPLGLFRLQDGWVSSAKSIMFSSNKECYSNTTVLRHYG</sequence>
<feature type="signal peptide" evidence="1">
    <location>
        <begin position="1"/>
        <end position="23"/>
    </location>
</feature>
<gene>
    <name evidence="2" type="ORF">QR685DRAFT_595599</name>
</gene>
<organism evidence="2 3">
    <name type="scientific">Neurospora intermedia</name>
    <dbReference type="NCBI Taxonomy" id="5142"/>
    <lineage>
        <taxon>Eukaryota</taxon>
        <taxon>Fungi</taxon>
        <taxon>Dikarya</taxon>
        <taxon>Ascomycota</taxon>
        <taxon>Pezizomycotina</taxon>
        <taxon>Sordariomycetes</taxon>
        <taxon>Sordariomycetidae</taxon>
        <taxon>Sordariales</taxon>
        <taxon>Sordariaceae</taxon>
        <taxon>Neurospora</taxon>
    </lineage>
</organism>
<evidence type="ECO:0008006" key="4">
    <source>
        <dbReference type="Google" id="ProtNLM"/>
    </source>
</evidence>
<proteinExistence type="predicted"/>
<name>A0ABR3DPZ4_NEUIN</name>